<keyword evidence="3" id="KW-1185">Reference proteome</keyword>
<feature type="domain" description="N-acetyltransferase" evidence="1">
    <location>
        <begin position="11"/>
        <end position="174"/>
    </location>
</feature>
<protein>
    <submittedName>
        <fullName evidence="2">GNAT family N-acetyltransferase</fullName>
    </submittedName>
</protein>
<sequence length="186" mass="21647">MNSTPIQTPRLVLRPILPEDESALFELDSNPEVHRYLGNKPVKAIDEIQEVIKMIHQQYKENGIGRWAVIEKESGNFMGWAGLKLVKEPVNNQINYYDLGYRFIPDYWNKGYATEAALAWVDYAFEQLNLDELIGVADVDNLGSRKVLEKVGLKHVETFDYHGAEQVWLKITRQDWEQLKRKAYIH</sequence>
<gene>
    <name evidence="2" type="ORF">NF867_08850</name>
</gene>
<dbReference type="InterPro" id="IPR016181">
    <property type="entry name" value="Acyl_CoA_acyltransferase"/>
</dbReference>
<evidence type="ECO:0000313" key="2">
    <source>
        <dbReference type="EMBL" id="MCO4292968.1"/>
    </source>
</evidence>
<dbReference type="InterPro" id="IPR000182">
    <property type="entry name" value="GNAT_dom"/>
</dbReference>
<accession>A0A9X2F6X4</accession>
<dbReference type="PANTHER" id="PTHR43792:SF16">
    <property type="entry name" value="N-ACETYLTRANSFERASE DOMAIN-CONTAINING PROTEIN"/>
    <property type="match status" value="1"/>
</dbReference>
<proteinExistence type="predicted"/>
<dbReference type="GO" id="GO:0016747">
    <property type="term" value="F:acyltransferase activity, transferring groups other than amino-acyl groups"/>
    <property type="evidence" value="ECO:0007669"/>
    <property type="project" value="InterPro"/>
</dbReference>
<dbReference type="PROSITE" id="PS51186">
    <property type="entry name" value="GNAT"/>
    <property type="match status" value="1"/>
</dbReference>
<organism evidence="2 3">
    <name type="scientific">Solitalea agri</name>
    <dbReference type="NCBI Taxonomy" id="2953739"/>
    <lineage>
        <taxon>Bacteria</taxon>
        <taxon>Pseudomonadati</taxon>
        <taxon>Bacteroidota</taxon>
        <taxon>Sphingobacteriia</taxon>
        <taxon>Sphingobacteriales</taxon>
        <taxon>Sphingobacteriaceae</taxon>
        <taxon>Solitalea</taxon>
    </lineage>
</organism>
<dbReference type="SUPFAM" id="SSF55729">
    <property type="entry name" value="Acyl-CoA N-acyltransferases (Nat)"/>
    <property type="match status" value="1"/>
</dbReference>
<comment type="caution">
    <text evidence="2">The sequence shown here is derived from an EMBL/GenBank/DDBJ whole genome shotgun (WGS) entry which is preliminary data.</text>
</comment>
<dbReference type="RefSeq" id="WP_252587459.1">
    <property type="nucleotide sequence ID" value="NZ_JAMWYS010000028.1"/>
</dbReference>
<dbReference type="InterPro" id="IPR051531">
    <property type="entry name" value="N-acetyltransferase"/>
</dbReference>
<dbReference type="Proteomes" id="UP001155182">
    <property type="component" value="Unassembled WGS sequence"/>
</dbReference>
<dbReference type="EMBL" id="JAMWYS010000028">
    <property type="protein sequence ID" value="MCO4292968.1"/>
    <property type="molecule type" value="Genomic_DNA"/>
</dbReference>
<dbReference type="Gene3D" id="3.40.630.30">
    <property type="match status" value="1"/>
</dbReference>
<name>A0A9X2F6X4_9SPHI</name>
<dbReference type="AlphaFoldDB" id="A0A9X2F6X4"/>
<dbReference type="Pfam" id="PF13302">
    <property type="entry name" value="Acetyltransf_3"/>
    <property type="match status" value="1"/>
</dbReference>
<evidence type="ECO:0000259" key="1">
    <source>
        <dbReference type="PROSITE" id="PS51186"/>
    </source>
</evidence>
<evidence type="ECO:0000313" key="3">
    <source>
        <dbReference type="Proteomes" id="UP001155182"/>
    </source>
</evidence>
<reference evidence="2" key="1">
    <citation type="submission" date="2022-06" db="EMBL/GenBank/DDBJ databases">
        <title>Solitalea sp. MAHUQ-68 isolated from rhizospheric soil.</title>
        <authorList>
            <person name="Huq M.A."/>
        </authorList>
    </citation>
    <scope>NUCLEOTIDE SEQUENCE</scope>
    <source>
        <strain evidence="2">MAHUQ-68</strain>
    </source>
</reference>
<dbReference type="PANTHER" id="PTHR43792">
    <property type="entry name" value="GNAT FAMILY, PUTATIVE (AFU_ORTHOLOGUE AFUA_3G00765)-RELATED-RELATED"/>
    <property type="match status" value="1"/>
</dbReference>